<dbReference type="Proteomes" id="UP000500953">
    <property type="component" value="Chromosome"/>
</dbReference>
<sequence>MPLATLRIDRTGTSPMGTAIAIAAGGGGDAVTAAVLASAMPHLHITAVMSYSWDRFMIDPRPGPRVRADFDGWVDRGGVAEITATTRLRTGRSTLPPLAGRIGLPLLLLEAAAGATGLAELIDHAATAFGAEEVVVVDVGGDILAEGHETGLRSPLADSLALAAAVRSGIGTRVLVAGIGLDGEVSCPELYARLDRLGARCAGELTAQDVASFGDIWSWHPSEVSGLLAAAAAGWRGAVETQRAALVELTDTAPRVYEVNAQALADSSLAAPLAATTSLDQAEQLLRERRNGRSELDVERRRAAGERAEVRTPTLESLDVIDHYVAHAADRGVDALTVRRVAELVSAIDPVATGALRELLARHRPDNFHPPLYTVT</sequence>
<evidence type="ECO:0000313" key="1">
    <source>
        <dbReference type="EMBL" id="QIS23694.1"/>
    </source>
</evidence>
<dbReference type="InterPro" id="IPR010581">
    <property type="entry name" value="DUF1152"/>
</dbReference>
<name>A0A6G9ZE17_9NOCA</name>
<reference evidence="1 2" key="1">
    <citation type="journal article" date="2019" name="ACS Chem. Biol.">
        <title>Identification and Mobilization of a Cryptic Antibiotic Biosynthesis Gene Locus from a Human-Pathogenic Nocardia Isolate.</title>
        <authorList>
            <person name="Herisse M."/>
            <person name="Ishida K."/>
            <person name="Porter J.L."/>
            <person name="Howden B."/>
            <person name="Hertweck C."/>
            <person name="Stinear T.P."/>
            <person name="Pidot S.J."/>
        </authorList>
    </citation>
    <scope>NUCLEOTIDE SEQUENCE [LARGE SCALE GENOMIC DNA]</scope>
    <source>
        <strain evidence="1 2">AUSMDU00012715</strain>
    </source>
</reference>
<dbReference type="Pfam" id="PF06626">
    <property type="entry name" value="DUF1152"/>
    <property type="match status" value="1"/>
</dbReference>
<evidence type="ECO:0000313" key="2">
    <source>
        <dbReference type="Proteomes" id="UP000500953"/>
    </source>
</evidence>
<organism evidence="1 2">
    <name type="scientific">Nocardia terpenica</name>
    <dbReference type="NCBI Taxonomy" id="455432"/>
    <lineage>
        <taxon>Bacteria</taxon>
        <taxon>Bacillati</taxon>
        <taxon>Actinomycetota</taxon>
        <taxon>Actinomycetes</taxon>
        <taxon>Mycobacteriales</taxon>
        <taxon>Nocardiaceae</taxon>
        <taxon>Nocardia</taxon>
    </lineage>
</organism>
<gene>
    <name evidence="1" type="ORF">F6W96_40880</name>
</gene>
<dbReference type="EMBL" id="CP046173">
    <property type="protein sequence ID" value="QIS23694.1"/>
    <property type="molecule type" value="Genomic_DNA"/>
</dbReference>
<proteinExistence type="predicted"/>
<protein>
    <submittedName>
        <fullName evidence="1">DUF1152 domain-containing protein</fullName>
    </submittedName>
</protein>
<accession>A0A6G9ZE17</accession>
<dbReference type="AlphaFoldDB" id="A0A6G9ZE17"/>